<reference evidence="1" key="1">
    <citation type="submission" date="2024-01" db="EMBL/GenBank/DDBJ databases">
        <title>The diversity of rhizobia nodulating Mimosa spp. in eleven states of Brazil covering several biomes is determined by host plant, location, and edaphic factors.</title>
        <authorList>
            <person name="Rouws L."/>
            <person name="Barauna A."/>
            <person name="Beukes C."/>
            <person name="De Faria S.M."/>
            <person name="Gross E."/>
            <person name="Dos Reis Junior F.B."/>
            <person name="Simon M."/>
            <person name="Maluk M."/>
            <person name="Odee D.W."/>
            <person name="Kenicer G."/>
            <person name="Young J.P.W."/>
            <person name="Reis V.M."/>
            <person name="Zilli J."/>
            <person name="James E.K."/>
        </authorList>
    </citation>
    <scope>NUCLEOTIDE SEQUENCE</scope>
    <source>
        <strain evidence="1">JPY452</strain>
    </source>
</reference>
<organism evidence="1 2">
    <name type="scientific">Paraburkholderia unamae</name>
    <dbReference type="NCBI Taxonomy" id="219649"/>
    <lineage>
        <taxon>Bacteria</taxon>
        <taxon>Pseudomonadati</taxon>
        <taxon>Pseudomonadota</taxon>
        <taxon>Betaproteobacteria</taxon>
        <taxon>Burkholderiales</taxon>
        <taxon>Burkholderiaceae</taxon>
        <taxon>Paraburkholderia</taxon>
    </lineage>
</organism>
<dbReference type="EMBL" id="JAYMRU010000064">
    <property type="protein sequence ID" value="MEM5406201.1"/>
    <property type="molecule type" value="Genomic_DNA"/>
</dbReference>
<sequence length="135" mass="14884">MFDNINRIIEAARFALTVFEERYGDGYNAVLTWTLQDAAWIEDTLTGPDVPAVALQAFLGAGAGTDFPIGSGGTPVDATRELDKVLARVTGAERIDVWRNSVIDAIESYREAERKYSSQYFLEIAHEAGEVVIVR</sequence>
<comment type="caution">
    <text evidence="1">The sequence shown here is derived from an EMBL/GenBank/DDBJ whole genome shotgun (WGS) entry which is preliminary data.</text>
</comment>
<accession>A0ACC6RXI9</accession>
<evidence type="ECO:0000313" key="1">
    <source>
        <dbReference type="EMBL" id="MEM5406201.1"/>
    </source>
</evidence>
<evidence type="ECO:0000313" key="2">
    <source>
        <dbReference type="Proteomes" id="UP001392318"/>
    </source>
</evidence>
<gene>
    <name evidence="1" type="ORF">VSR83_40535</name>
</gene>
<proteinExistence type="predicted"/>
<keyword evidence="2" id="KW-1185">Reference proteome</keyword>
<protein>
    <submittedName>
        <fullName evidence="1">Uncharacterized protein</fullName>
    </submittedName>
</protein>
<dbReference type="Proteomes" id="UP001392318">
    <property type="component" value="Unassembled WGS sequence"/>
</dbReference>
<name>A0ACC6RXI9_9BURK</name>